<evidence type="ECO:0000313" key="1">
    <source>
        <dbReference type="EMBL" id="CAK9054622.1"/>
    </source>
</evidence>
<dbReference type="Proteomes" id="UP001642484">
    <property type="component" value="Unassembled WGS sequence"/>
</dbReference>
<organism evidence="1 2">
    <name type="scientific">Durusdinium trenchii</name>
    <dbReference type="NCBI Taxonomy" id="1381693"/>
    <lineage>
        <taxon>Eukaryota</taxon>
        <taxon>Sar</taxon>
        <taxon>Alveolata</taxon>
        <taxon>Dinophyceae</taxon>
        <taxon>Suessiales</taxon>
        <taxon>Symbiodiniaceae</taxon>
        <taxon>Durusdinium</taxon>
    </lineage>
</organism>
<sequence length="324" mass="36029">AATITAQACVTHGGGEQASQCQVPHVDFDVSGLPCTDNSRAKRGRELEEGPTGPLFAIWALRYRRYRIPLGILENTPDLRVDVIHSLLGDLYNLHPILVDMDHCGHGGASRKRVYVIVVASKTQTKCLVDPITLYRALVEELHQRQTSLDCTTAPGDYLTADPMEIQLDAMEVARSSGKEFRSNCKSLDYLLTEREAKVVAELSHEYQSRYQRDPQTDEHLCVLLGDNPQWARTWSAVSGKVPTFRRNAAGKFWYPAHQRFLTSCEKLTVLSFPIRQAMGDAIGCEPIPVRDPKRAAALVGNAMAFSCVALVEMVALSCFQLRE</sequence>
<dbReference type="SUPFAM" id="SSF53335">
    <property type="entry name" value="S-adenosyl-L-methionine-dependent methyltransferases"/>
    <property type="match status" value="1"/>
</dbReference>
<name>A0ABP0MUV4_9DINO</name>
<proteinExistence type="predicted"/>
<keyword evidence="2" id="KW-1185">Reference proteome</keyword>
<dbReference type="Gene3D" id="3.40.50.150">
    <property type="entry name" value="Vaccinia Virus protein VP39"/>
    <property type="match status" value="1"/>
</dbReference>
<evidence type="ECO:0000313" key="2">
    <source>
        <dbReference type="Proteomes" id="UP001642484"/>
    </source>
</evidence>
<accession>A0ABP0MUV4</accession>
<comment type="caution">
    <text evidence="1">The sequence shown here is derived from an EMBL/GenBank/DDBJ whole genome shotgun (WGS) entry which is preliminary data.</text>
</comment>
<reference evidence="1 2" key="1">
    <citation type="submission" date="2024-02" db="EMBL/GenBank/DDBJ databases">
        <authorList>
            <person name="Chen Y."/>
            <person name="Shah S."/>
            <person name="Dougan E. K."/>
            <person name="Thang M."/>
            <person name="Chan C."/>
        </authorList>
    </citation>
    <scope>NUCLEOTIDE SEQUENCE [LARGE SCALE GENOMIC DNA]</scope>
</reference>
<dbReference type="EMBL" id="CAXAMN010019558">
    <property type="protein sequence ID" value="CAK9054622.1"/>
    <property type="molecule type" value="Genomic_DNA"/>
</dbReference>
<dbReference type="InterPro" id="IPR029063">
    <property type="entry name" value="SAM-dependent_MTases_sf"/>
</dbReference>
<protein>
    <submittedName>
        <fullName evidence="1">Uncharacterized protein</fullName>
    </submittedName>
</protein>
<gene>
    <name evidence="1" type="ORF">CCMP2556_LOCUS27296</name>
</gene>
<feature type="non-terminal residue" evidence="1">
    <location>
        <position position="1"/>
    </location>
</feature>